<evidence type="ECO:0000313" key="3">
    <source>
        <dbReference type="Proteomes" id="UP000289738"/>
    </source>
</evidence>
<dbReference type="EMBL" id="SDMP01000002">
    <property type="protein sequence ID" value="RYR72787.1"/>
    <property type="molecule type" value="Genomic_DNA"/>
</dbReference>
<evidence type="ECO:0000313" key="2">
    <source>
        <dbReference type="EMBL" id="RYR72787.1"/>
    </source>
</evidence>
<dbReference type="Proteomes" id="UP000289738">
    <property type="component" value="Chromosome A02"/>
</dbReference>
<accession>A0A445EBI2</accession>
<protein>
    <submittedName>
        <fullName evidence="2">Uncharacterized protein</fullName>
    </submittedName>
</protein>
<sequence length="245" mass="27462">MKHKRNISGQSILEELRRQNEDINLSSEDGLEQISLNDDGDEFLETEMLNQSGVDLPEPTASKNKRDENEPLLVKIKVLHAGGSKSYARRATQMEKKLGRPVCRSEVIVSSLLKKDESYVSEEGQRLAEKIAERAAIEDQERAATEGIHSKVLTHPDDVIGKACGPENGKQVRGFSNAACPSDFAHLWRGNMQRFSSASQQHVADLDRQLQEAKDQMPTLHRFLQHKYGDEIPTFSDSVPLIQSD</sequence>
<reference evidence="2 3" key="1">
    <citation type="submission" date="2019-01" db="EMBL/GenBank/DDBJ databases">
        <title>Sequencing of cultivated peanut Arachis hypogaea provides insights into genome evolution and oil improvement.</title>
        <authorList>
            <person name="Chen X."/>
        </authorList>
    </citation>
    <scope>NUCLEOTIDE SEQUENCE [LARGE SCALE GENOMIC DNA]</scope>
    <source>
        <strain evidence="3">cv. Fuhuasheng</strain>
        <tissue evidence="2">Leaves</tissue>
    </source>
</reference>
<dbReference type="Pfam" id="PF03004">
    <property type="entry name" value="Transposase_24"/>
    <property type="match status" value="1"/>
</dbReference>
<proteinExistence type="predicted"/>
<evidence type="ECO:0000256" key="1">
    <source>
        <dbReference type="SAM" id="MobiDB-lite"/>
    </source>
</evidence>
<feature type="region of interest" description="Disordered" evidence="1">
    <location>
        <begin position="24"/>
        <end position="68"/>
    </location>
</feature>
<dbReference type="AlphaFoldDB" id="A0A445EBI2"/>
<organism evidence="2 3">
    <name type="scientific">Arachis hypogaea</name>
    <name type="common">Peanut</name>
    <dbReference type="NCBI Taxonomy" id="3818"/>
    <lineage>
        <taxon>Eukaryota</taxon>
        <taxon>Viridiplantae</taxon>
        <taxon>Streptophyta</taxon>
        <taxon>Embryophyta</taxon>
        <taxon>Tracheophyta</taxon>
        <taxon>Spermatophyta</taxon>
        <taxon>Magnoliopsida</taxon>
        <taxon>eudicotyledons</taxon>
        <taxon>Gunneridae</taxon>
        <taxon>Pentapetalae</taxon>
        <taxon>rosids</taxon>
        <taxon>fabids</taxon>
        <taxon>Fabales</taxon>
        <taxon>Fabaceae</taxon>
        <taxon>Papilionoideae</taxon>
        <taxon>50 kb inversion clade</taxon>
        <taxon>dalbergioids sensu lato</taxon>
        <taxon>Dalbergieae</taxon>
        <taxon>Pterocarpus clade</taxon>
        <taxon>Arachis</taxon>
    </lineage>
</organism>
<name>A0A445EBI2_ARAHY</name>
<gene>
    <name evidence="2" type="ORF">Ahy_A02g006999</name>
</gene>
<dbReference type="InterPro" id="IPR004252">
    <property type="entry name" value="Probable_transposase_24"/>
</dbReference>
<keyword evidence="3" id="KW-1185">Reference proteome</keyword>
<comment type="caution">
    <text evidence="2">The sequence shown here is derived from an EMBL/GenBank/DDBJ whole genome shotgun (WGS) entry which is preliminary data.</text>
</comment>